<feature type="transmembrane region" description="Helical" evidence="9">
    <location>
        <begin position="74"/>
        <end position="98"/>
    </location>
</feature>
<keyword evidence="8" id="KW-0807">Transducer</keyword>
<dbReference type="EMBL" id="JAYMGO010000007">
    <property type="protein sequence ID" value="KAL1271723.1"/>
    <property type="molecule type" value="Genomic_DNA"/>
</dbReference>
<dbReference type="SUPFAM" id="SSF81321">
    <property type="entry name" value="Family A G protein-coupled receptor-like"/>
    <property type="match status" value="2"/>
</dbReference>
<keyword evidence="2 9" id="KW-0812">Transmembrane</keyword>
<dbReference type="PANTHER" id="PTHR24232">
    <property type="entry name" value="G-PROTEIN COUPLED RECEPTOR"/>
    <property type="match status" value="1"/>
</dbReference>
<evidence type="ECO:0000259" key="10">
    <source>
        <dbReference type="PROSITE" id="PS50262"/>
    </source>
</evidence>
<accession>A0ABR3N4B5</accession>
<evidence type="ECO:0000256" key="5">
    <source>
        <dbReference type="ARBA" id="ARBA00023136"/>
    </source>
</evidence>
<keyword evidence="6" id="KW-0675">Receptor</keyword>
<feature type="domain" description="G-protein coupled receptors family 1 profile" evidence="10">
    <location>
        <begin position="158"/>
        <end position="312"/>
    </location>
</feature>
<keyword evidence="7" id="KW-0325">Glycoprotein</keyword>
<proteinExistence type="predicted"/>
<reference evidence="11 12" key="1">
    <citation type="submission" date="2023-09" db="EMBL/GenBank/DDBJ databases">
        <authorList>
            <person name="Wang M."/>
        </authorList>
    </citation>
    <scope>NUCLEOTIDE SEQUENCE [LARGE SCALE GENOMIC DNA]</scope>
    <source>
        <strain evidence="11">GT-2023</strain>
        <tissue evidence="11">Liver</tissue>
    </source>
</reference>
<comment type="caution">
    <text evidence="11">The sequence shown here is derived from an EMBL/GenBank/DDBJ whole genome shotgun (WGS) entry which is preliminary data.</text>
</comment>
<evidence type="ECO:0000256" key="6">
    <source>
        <dbReference type="ARBA" id="ARBA00023170"/>
    </source>
</evidence>
<feature type="transmembrane region" description="Helical" evidence="9">
    <location>
        <begin position="212"/>
        <end position="236"/>
    </location>
</feature>
<keyword evidence="4" id="KW-0297">G-protein coupled receptor</keyword>
<gene>
    <name evidence="11" type="ORF">QQF64_030739</name>
</gene>
<dbReference type="PROSITE" id="PS50262">
    <property type="entry name" value="G_PROTEIN_RECEP_F1_2"/>
    <property type="match status" value="1"/>
</dbReference>
<evidence type="ECO:0000256" key="4">
    <source>
        <dbReference type="ARBA" id="ARBA00023040"/>
    </source>
</evidence>
<evidence type="ECO:0000256" key="7">
    <source>
        <dbReference type="ARBA" id="ARBA00023180"/>
    </source>
</evidence>
<feature type="transmembrane region" description="Helical" evidence="9">
    <location>
        <begin position="185"/>
        <end position="206"/>
    </location>
</feature>
<feature type="transmembrane region" description="Helical" evidence="9">
    <location>
        <begin position="257"/>
        <end position="281"/>
    </location>
</feature>
<evidence type="ECO:0000256" key="3">
    <source>
        <dbReference type="ARBA" id="ARBA00022989"/>
    </source>
</evidence>
<protein>
    <recommendedName>
        <fullName evidence="10">G-protein coupled receptors family 1 profile domain-containing protein</fullName>
    </recommendedName>
</protein>
<dbReference type="InterPro" id="IPR017452">
    <property type="entry name" value="GPCR_Rhodpsn_7TM"/>
</dbReference>
<keyword evidence="3 9" id="KW-1133">Transmembrane helix</keyword>
<evidence type="ECO:0000313" key="11">
    <source>
        <dbReference type="EMBL" id="KAL1271723.1"/>
    </source>
</evidence>
<comment type="subcellular location">
    <subcellularLocation>
        <location evidence="1">Membrane</location>
        <topology evidence="1">Multi-pass membrane protein</topology>
    </subcellularLocation>
</comment>
<organism evidence="11 12">
    <name type="scientific">Cirrhinus molitorella</name>
    <name type="common">mud carp</name>
    <dbReference type="NCBI Taxonomy" id="172907"/>
    <lineage>
        <taxon>Eukaryota</taxon>
        <taxon>Metazoa</taxon>
        <taxon>Chordata</taxon>
        <taxon>Craniata</taxon>
        <taxon>Vertebrata</taxon>
        <taxon>Euteleostomi</taxon>
        <taxon>Actinopterygii</taxon>
        <taxon>Neopterygii</taxon>
        <taxon>Teleostei</taxon>
        <taxon>Ostariophysi</taxon>
        <taxon>Cypriniformes</taxon>
        <taxon>Cyprinidae</taxon>
        <taxon>Labeoninae</taxon>
        <taxon>Labeonini</taxon>
        <taxon>Cirrhinus</taxon>
    </lineage>
</organism>
<keyword evidence="5 9" id="KW-0472">Membrane</keyword>
<keyword evidence="12" id="KW-1185">Reference proteome</keyword>
<dbReference type="Proteomes" id="UP001558613">
    <property type="component" value="Unassembled WGS sequence"/>
</dbReference>
<dbReference type="PANTHER" id="PTHR24232:SF53">
    <property type="entry name" value="G-PROTEIN COUPLED RECEPTORS FAMILY 1 PROFILE DOMAIN-CONTAINING PROTEIN"/>
    <property type="match status" value="1"/>
</dbReference>
<evidence type="ECO:0000256" key="9">
    <source>
        <dbReference type="SAM" id="Phobius"/>
    </source>
</evidence>
<evidence type="ECO:0000256" key="1">
    <source>
        <dbReference type="ARBA" id="ARBA00004141"/>
    </source>
</evidence>
<name>A0ABR3N4B5_9TELE</name>
<feature type="transmembrane region" description="Helical" evidence="9">
    <location>
        <begin position="47"/>
        <end position="68"/>
    </location>
</feature>
<sequence length="325" mass="37226">MYIAVFMLGKYLVGRPTMNCLICLERFVAVVYPVLFHKFSTLRLRYVCVAMAWMVTWSFGAYAIFSYPQIPLKIYSIFLTASLLCITACSLGVLKALLKPSPGDKEKEVMRKKKKRKYSYYRRLTVEHHPFLACALLDSVAGEENTSTFLVGRPLFQTVFCVERYLAVVYPLVYLKYTKNPRMKLLLVVLVWLIILVLGSFIMNSYPKMPVWLAMGLFLAMLVVCSFCSVMILWVLKRPKPGDRKEKEGAYQQKRKAFVVVTVILITLVFGYGTVALVIVLRDHLPYHTYCLVLGLGWWTLLPSAAVQPYLYLSKVDKLPCIKSC</sequence>
<dbReference type="Gene3D" id="1.20.1070.10">
    <property type="entry name" value="Rhodopsin 7-helix transmembrane proteins"/>
    <property type="match status" value="1"/>
</dbReference>
<evidence type="ECO:0000256" key="2">
    <source>
        <dbReference type="ARBA" id="ARBA00022692"/>
    </source>
</evidence>
<evidence type="ECO:0000256" key="8">
    <source>
        <dbReference type="ARBA" id="ARBA00023224"/>
    </source>
</evidence>
<evidence type="ECO:0000313" key="12">
    <source>
        <dbReference type="Proteomes" id="UP001558613"/>
    </source>
</evidence>
<feature type="transmembrane region" description="Helical" evidence="9">
    <location>
        <begin position="287"/>
        <end position="313"/>
    </location>
</feature>